<feature type="compositionally biased region" description="Acidic residues" evidence="1">
    <location>
        <begin position="18"/>
        <end position="32"/>
    </location>
</feature>
<feature type="compositionally biased region" description="Polar residues" evidence="1">
    <location>
        <begin position="563"/>
        <end position="573"/>
    </location>
</feature>
<keyword evidence="4" id="KW-1185">Reference proteome</keyword>
<gene>
    <name evidence="3" type="ORF">ATANTOWER_000071</name>
</gene>
<evidence type="ECO:0000313" key="3">
    <source>
        <dbReference type="EMBL" id="MED6251582.1"/>
    </source>
</evidence>
<dbReference type="PANTHER" id="PTHR16156:SF7">
    <property type="entry name" value="CLATHRIN BINDING BOX OF AFTIPHILIN CONTAINING 1"/>
    <property type="match status" value="1"/>
</dbReference>
<proteinExistence type="predicted"/>
<evidence type="ECO:0000259" key="2">
    <source>
        <dbReference type="Pfam" id="PF15045"/>
    </source>
</evidence>
<dbReference type="Proteomes" id="UP001345963">
    <property type="component" value="Unassembled WGS sequence"/>
</dbReference>
<feature type="compositionally biased region" description="Low complexity" evidence="1">
    <location>
        <begin position="86"/>
        <end position="96"/>
    </location>
</feature>
<dbReference type="Pfam" id="PF15045">
    <property type="entry name" value="Clathrin_bdg"/>
    <property type="match status" value="1"/>
</dbReference>
<evidence type="ECO:0000256" key="1">
    <source>
        <dbReference type="SAM" id="MobiDB-lite"/>
    </source>
</evidence>
<feature type="region of interest" description="Disordered" evidence="1">
    <location>
        <begin position="1"/>
        <end position="68"/>
    </location>
</feature>
<sequence>MEPDVMPLPSYSPPPLDGDSDDEVGSEEDEFGDFSVGGVCSPLGHPDVTEPPPFFKQTSPIDKPATHLLSPSFNHLAERTQHTLSEESGNSNPESSLHPGSVASCSVEETGFADFTLFTEQVGHPWCCGFTEQWDGKVEEGNRSVDEHIPDSGREVVMESEPRSQHVCKANGGVCVENKHCEKRNATLVQPPQDHRGSQEEKANIHFGSAEERLNIPRNTPTFPQTITVEGSASDDRASCHNELSLEGASAELEPNVLSHTSQDGQTDDAKLSVMMENRGNSDSLVSSSMADLGLSQSEMVVSHCNVTQETSATSCQPHSGTHTQEKCTHFIDINTEHHREPVETTDTGVQSLGTLPPSDSFADFCSAPVPDGEEGPTWADFTDQRAPVVGRTWREPVNEDKWEESEQDGVTRINRCQASLSCHVQQLLQSSFPEIQVPAVEGEEDLPNLGALLHTQDSPEAEEEIPELHHALRIQQLMLSLREDVHCSLGLQFKWGGSHSNTTLLRCLGVDPRNIVFIGTKKQAVTVPAYASSLGMLDPIKDPSPAVCSPGRTAVSAPSGPVETQESSTHSVQELPLNKPDWSCRGLSSSQDVWSSFNLDYFGSEDESRTSSSSRASSPPPGVDRELYELIICKLVTGNENSQREDTLNRLMSAAERTSISTRKPSAQEELSAEAGRMISELPDLSFMQAKVLMFPIFLAPNAHSSPKLL</sequence>
<reference evidence="3 4" key="1">
    <citation type="submission" date="2021-07" db="EMBL/GenBank/DDBJ databases">
        <authorList>
            <person name="Palmer J.M."/>
        </authorList>
    </citation>
    <scope>NUCLEOTIDE SEQUENCE [LARGE SCALE GENOMIC DNA]</scope>
    <source>
        <strain evidence="3 4">AT_MEX2019</strain>
        <tissue evidence="3">Muscle</tissue>
    </source>
</reference>
<evidence type="ECO:0000313" key="4">
    <source>
        <dbReference type="Proteomes" id="UP001345963"/>
    </source>
</evidence>
<dbReference type="InterPro" id="IPR046359">
    <property type="entry name" value="Aftin-like"/>
</dbReference>
<protein>
    <recommendedName>
        <fullName evidence="2">Aftiphilin clathrin-binding box domain-containing protein</fullName>
    </recommendedName>
</protein>
<feature type="region of interest" description="Disordered" evidence="1">
    <location>
        <begin position="80"/>
        <end position="102"/>
    </location>
</feature>
<accession>A0ABU7BLP6</accession>
<name>A0ABU7BLP6_9TELE</name>
<dbReference type="PANTHER" id="PTHR16156">
    <property type="entry name" value="AFTIPHILIN A-RELATED"/>
    <property type="match status" value="1"/>
</dbReference>
<comment type="caution">
    <text evidence="3">The sequence shown here is derived from an EMBL/GenBank/DDBJ whole genome shotgun (WGS) entry which is preliminary data.</text>
</comment>
<dbReference type="InterPro" id="IPR029205">
    <property type="entry name" value="Clathrin-bd"/>
</dbReference>
<feature type="domain" description="Aftiphilin clathrin-binding box" evidence="2">
    <location>
        <begin position="484"/>
        <end position="543"/>
    </location>
</feature>
<feature type="region of interest" description="Disordered" evidence="1">
    <location>
        <begin position="546"/>
        <end position="576"/>
    </location>
</feature>
<dbReference type="EMBL" id="JAHUTI010060013">
    <property type="protein sequence ID" value="MED6251582.1"/>
    <property type="molecule type" value="Genomic_DNA"/>
</dbReference>
<organism evidence="3 4">
    <name type="scientific">Ataeniobius toweri</name>
    <dbReference type="NCBI Taxonomy" id="208326"/>
    <lineage>
        <taxon>Eukaryota</taxon>
        <taxon>Metazoa</taxon>
        <taxon>Chordata</taxon>
        <taxon>Craniata</taxon>
        <taxon>Vertebrata</taxon>
        <taxon>Euteleostomi</taxon>
        <taxon>Actinopterygii</taxon>
        <taxon>Neopterygii</taxon>
        <taxon>Teleostei</taxon>
        <taxon>Neoteleostei</taxon>
        <taxon>Acanthomorphata</taxon>
        <taxon>Ovalentaria</taxon>
        <taxon>Atherinomorphae</taxon>
        <taxon>Cyprinodontiformes</taxon>
        <taxon>Goodeidae</taxon>
        <taxon>Ataeniobius</taxon>
    </lineage>
</organism>